<keyword evidence="1" id="KW-0808">Transferase</keyword>
<comment type="caution">
    <text evidence="9">The sequence shown here is derived from an EMBL/GenBank/DDBJ whole genome shotgun (WGS) entry which is preliminary data.</text>
</comment>
<dbReference type="Pfam" id="PF00078">
    <property type="entry name" value="RVT_1"/>
    <property type="match status" value="1"/>
</dbReference>
<evidence type="ECO:0000256" key="3">
    <source>
        <dbReference type="ARBA" id="ARBA00022722"/>
    </source>
</evidence>
<dbReference type="Pfam" id="PF17917">
    <property type="entry name" value="RT_RNaseH"/>
    <property type="match status" value="1"/>
</dbReference>
<dbReference type="AlphaFoldDB" id="A0A5A7SSL6"/>
<dbReference type="GO" id="GO:0016787">
    <property type="term" value="F:hydrolase activity"/>
    <property type="evidence" value="ECO:0007669"/>
    <property type="project" value="UniProtKB-KW"/>
</dbReference>
<dbReference type="InterPro" id="IPR041373">
    <property type="entry name" value="RT_RNaseH"/>
</dbReference>
<keyword evidence="4" id="KW-0255">Endonuclease</keyword>
<dbReference type="InterPro" id="IPR000477">
    <property type="entry name" value="RT_dom"/>
</dbReference>
<keyword evidence="3" id="KW-0540">Nuclease</keyword>
<dbReference type="CDD" id="cd01647">
    <property type="entry name" value="RT_LTR"/>
    <property type="match status" value="1"/>
</dbReference>
<evidence type="ECO:0000259" key="7">
    <source>
        <dbReference type="Pfam" id="PF00078"/>
    </source>
</evidence>
<keyword evidence="6" id="KW-0695">RNA-directed DNA polymerase</keyword>
<dbReference type="InterPro" id="IPR053134">
    <property type="entry name" value="RNA-dir_DNA_polymerase"/>
</dbReference>
<dbReference type="SUPFAM" id="SSF56672">
    <property type="entry name" value="DNA/RNA polymerases"/>
    <property type="match status" value="1"/>
</dbReference>
<reference evidence="9 10" key="1">
    <citation type="submission" date="2019-08" db="EMBL/GenBank/DDBJ databases">
        <title>Draft genome sequences of two oriental melons (Cucumis melo L. var makuwa).</title>
        <authorList>
            <person name="Kwon S.-Y."/>
        </authorList>
    </citation>
    <scope>NUCLEOTIDE SEQUENCE [LARGE SCALE GENOMIC DNA]</scope>
    <source>
        <strain evidence="10">cv. SW 3</strain>
        <tissue evidence="9">Leaf</tissue>
    </source>
</reference>
<dbReference type="GO" id="GO:0004519">
    <property type="term" value="F:endonuclease activity"/>
    <property type="evidence" value="ECO:0007669"/>
    <property type="project" value="UniProtKB-KW"/>
</dbReference>
<dbReference type="PANTHER" id="PTHR24559">
    <property type="entry name" value="TRANSPOSON TY3-I GAG-POL POLYPROTEIN"/>
    <property type="match status" value="1"/>
</dbReference>
<sequence length="464" mass="52362">MSVEQYDVEFDMLSRFISDVVRNEAARIDKFVSGLRLDLQSFVRAFRPTTYADALHLIVDMSLHERANPSKVAGRGSTLETIGDYLEPDSYFPTGKFFLPLLVRRLSKLVEPLSSILSVSTPLGEVMLFKEKIKACQVEIANHVLDVTLLVLDMLDFDAILGVETMVLPKVISAMEASKLLNQGTLSILASIVDTRESEVSLSSEPVVREYSDVFSNELSELPPPKEIDFTIELEPDTVPISRAPCRTVPVELKKKDGSMRLCIDYKKMNKVIVKNRYPLPRIDDLFDQLQGATIFSKIDLCSGYRQLTIRDSDIPKTAFRSRYGHYEFIVMSFDLTNALTRLSMRNICISDASKKGLGCVLMQQSKVVAYSRQLKSHEQNYPTHDLELVVVFALKIWRHYLYEESKVNVVADALSRKVSHSAALITEQTPLLRDFERAEIVVSVGEVTSQLAQLSVQPTLRQL</sequence>
<dbReference type="Proteomes" id="UP000321393">
    <property type="component" value="Unassembled WGS sequence"/>
</dbReference>
<keyword evidence="2" id="KW-0548">Nucleotidyltransferase</keyword>
<dbReference type="Gene3D" id="3.30.70.270">
    <property type="match status" value="1"/>
</dbReference>
<evidence type="ECO:0000313" key="10">
    <source>
        <dbReference type="Proteomes" id="UP000321393"/>
    </source>
</evidence>
<evidence type="ECO:0000256" key="5">
    <source>
        <dbReference type="ARBA" id="ARBA00022801"/>
    </source>
</evidence>
<protein>
    <submittedName>
        <fullName evidence="9">Ty3-gypsy retrotransposon protein</fullName>
    </submittedName>
</protein>
<evidence type="ECO:0000313" key="9">
    <source>
        <dbReference type="EMBL" id="KAA0032229.1"/>
    </source>
</evidence>
<evidence type="ECO:0000259" key="8">
    <source>
        <dbReference type="Pfam" id="PF17917"/>
    </source>
</evidence>
<dbReference type="CDD" id="cd00303">
    <property type="entry name" value="retropepsin_like"/>
    <property type="match status" value="1"/>
</dbReference>
<dbReference type="InterPro" id="IPR043128">
    <property type="entry name" value="Rev_trsase/Diguanyl_cyclase"/>
</dbReference>
<feature type="domain" description="Reverse transcriptase RNase H-like" evidence="8">
    <location>
        <begin position="351"/>
        <end position="418"/>
    </location>
</feature>
<gene>
    <name evidence="9" type="ORF">E6C27_scaffold219G00470</name>
</gene>
<evidence type="ECO:0000256" key="1">
    <source>
        <dbReference type="ARBA" id="ARBA00022679"/>
    </source>
</evidence>
<feature type="domain" description="Reverse transcriptase" evidence="7">
    <location>
        <begin position="254"/>
        <end position="334"/>
    </location>
</feature>
<name>A0A5A7SSL6_CUCMM</name>
<dbReference type="Pfam" id="PF08284">
    <property type="entry name" value="RVP_2"/>
    <property type="match status" value="1"/>
</dbReference>
<accession>A0A5A7SSL6</accession>
<organism evidence="9 10">
    <name type="scientific">Cucumis melo var. makuwa</name>
    <name type="common">Oriental melon</name>
    <dbReference type="NCBI Taxonomy" id="1194695"/>
    <lineage>
        <taxon>Eukaryota</taxon>
        <taxon>Viridiplantae</taxon>
        <taxon>Streptophyta</taxon>
        <taxon>Embryophyta</taxon>
        <taxon>Tracheophyta</taxon>
        <taxon>Spermatophyta</taxon>
        <taxon>Magnoliopsida</taxon>
        <taxon>eudicotyledons</taxon>
        <taxon>Gunneridae</taxon>
        <taxon>Pentapetalae</taxon>
        <taxon>rosids</taxon>
        <taxon>fabids</taxon>
        <taxon>Cucurbitales</taxon>
        <taxon>Cucurbitaceae</taxon>
        <taxon>Benincaseae</taxon>
        <taxon>Cucumis</taxon>
    </lineage>
</organism>
<keyword evidence="5" id="KW-0378">Hydrolase</keyword>
<dbReference type="InterPro" id="IPR043502">
    <property type="entry name" value="DNA/RNA_pol_sf"/>
</dbReference>
<evidence type="ECO:0000256" key="6">
    <source>
        <dbReference type="ARBA" id="ARBA00022918"/>
    </source>
</evidence>
<dbReference type="EMBL" id="SSTE01021801">
    <property type="protein sequence ID" value="KAA0032229.1"/>
    <property type="molecule type" value="Genomic_DNA"/>
</dbReference>
<dbReference type="Gene3D" id="3.10.10.10">
    <property type="entry name" value="HIV Type 1 Reverse Transcriptase, subunit A, domain 1"/>
    <property type="match status" value="1"/>
</dbReference>
<evidence type="ECO:0000256" key="2">
    <source>
        <dbReference type="ARBA" id="ARBA00022695"/>
    </source>
</evidence>
<evidence type="ECO:0000256" key="4">
    <source>
        <dbReference type="ARBA" id="ARBA00022759"/>
    </source>
</evidence>
<dbReference type="PANTHER" id="PTHR24559:SF444">
    <property type="entry name" value="REVERSE TRANSCRIPTASE DOMAIN-CONTAINING PROTEIN"/>
    <property type="match status" value="1"/>
</dbReference>
<proteinExistence type="predicted"/>
<dbReference type="GO" id="GO:0003964">
    <property type="term" value="F:RNA-directed DNA polymerase activity"/>
    <property type="evidence" value="ECO:0007669"/>
    <property type="project" value="UniProtKB-KW"/>
</dbReference>